<sequence>MKSIVFSVVFSVVSAYDSSGASWYDLSCAGWLNRECSSWMRCYFNGEYSRNNTKLACEKADLTFNGNACWARKFYLTQRKHYDNCRDIAPDFCPRYYGKKAGGYKCLKE</sequence>
<keyword evidence="2" id="KW-1185">Reference proteome</keyword>
<name>A0ACC2UQ91_9FUNG</name>
<organism evidence="1 2">
    <name type="scientific">Entomophthora muscae</name>
    <dbReference type="NCBI Taxonomy" id="34485"/>
    <lineage>
        <taxon>Eukaryota</taxon>
        <taxon>Fungi</taxon>
        <taxon>Fungi incertae sedis</taxon>
        <taxon>Zoopagomycota</taxon>
        <taxon>Entomophthoromycotina</taxon>
        <taxon>Entomophthoromycetes</taxon>
        <taxon>Entomophthorales</taxon>
        <taxon>Entomophthoraceae</taxon>
        <taxon>Entomophthora</taxon>
    </lineage>
</organism>
<evidence type="ECO:0000313" key="1">
    <source>
        <dbReference type="EMBL" id="KAJ9089030.1"/>
    </source>
</evidence>
<gene>
    <name evidence="1" type="ORF">DSO57_1016970</name>
</gene>
<proteinExistence type="predicted"/>
<comment type="caution">
    <text evidence="1">The sequence shown here is derived from an EMBL/GenBank/DDBJ whole genome shotgun (WGS) entry which is preliminary data.</text>
</comment>
<dbReference type="EMBL" id="QTSX02000070">
    <property type="protein sequence ID" value="KAJ9089030.1"/>
    <property type="molecule type" value="Genomic_DNA"/>
</dbReference>
<protein>
    <submittedName>
        <fullName evidence="1">Uncharacterized protein</fullName>
    </submittedName>
</protein>
<evidence type="ECO:0000313" key="2">
    <source>
        <dbReference type="Proteomes" id="UP001165960"/>
    </source>
</evidence>
<dbReference type="Proteomes" id="UP001165960">
    <property type="component" value="Unassembled WGS sequence"/>
</dbReference>
<accession>A0ACC2UQ91</accession>
<reference evidence="1" key="1">
    <citation type="submission" date="2022-04" db="EMBL/GenBank/DDBJ databases">
        <title>Genome of the entomopathogenic fungus Entomophthora muscae.</title>
        <authorList>
            <person name="Elya C."/>
            <person name="Lovett B.R."/>
            <person name="Lee E."/>
            <person name="Macias A.M."/>
            <person name="Hajek A.E."/>
            <person name="De Bivort B.L."/>
            <person name="Kasson M.T."/>
            <person name="De Fine Licht H.H."/>
            <person name="Stajich J.E."/>
        </authorList>
    </citation>
    <scope>NUCLEOTIDE SEQUENCE</scope>
    <source>
        <strain evidence="1">Berkeley</strain>
    </source>
</reference>